<feature type="transmembrane region" description="Helical" evidence="6">
    <location>
        <begin position="477"/>
        <end position="498"/>
    </location>
</feature>
<name>A0A1L7XUZ1_9HELO</name>
<feature type="transmembrane region" description="Helical" evidence="6">
    <location>
        <begin position="83"/>
        <end position="104"/>
    </location>
</feature>
<evidence type="ECO:0000256" key="1">
    <source>
        <dbReference type="ARBA" id="ARBA00004141"/>
    </source>
</evidence>
<keyword evidence="3 6" id="KW-0812">Transmembrane</keyword>
<feature type="transmembrane region" description="Helical" evidence="6">
    <location>
        <begin position="201"/>
        <end position="218"/>
    </location>
</feature>
<dbReference type="PIRSF" id="PIRSF006060">
    <property type="entry name" value="AA_transporter"/>
    <property type="match status" value="1"/>
</dbReference>
<evidence type="ECO:0000256" key="3">
    <source>
        <dbReference type="ARBA" id="ARBA00022692"/>
    </source>
</evidence>
<feature type="transmembrane region" description="Helical" evidence="6">
    <location>
        <begin position="238"/>
        <end position="257"/>
    </location>
</feature>
<comment type="subcellular location">
    <subcellularLocation>
        <location evidence="1">Membrane</location>
        <topology evidence="1">Multi-pass membrane protein</topology>
    </subcellularLocation>
</comment>
<dbReference type="GO" id="GO:0016020">
    <property type="term" value="C:membrane"/>
    <property type="evidence" value="ECO:0007669"/>
    <property type="project" value="UniProtKB-SubCell"/>
</dbReference>
<dbReference type="GO" id="GO:0022857">
    <property type="term" value="F:transmembrane transporter activity"/>
    <property type="evidence" value="ECO:0007669"/>
    <property type="project" value="InterPro"/>
</dbReference>
<dbReference type="Pfam" id="PF13520">
    <property type="entry name" value="AA_permease_2"/>
    <property type="match status" value="1"/>
</dbReference>
<feature type="transmembrane region" description="Helical" evidence="6">
    <location>
        <begin position="378"/>
        <end position="398"/>
    </location>
</feature>
<keyword evidence="8" id="KW-1185">Reference proteome</keyword>
<dbReference type="AlphaFoldDB" id="A0A1L7XUZ1"/>
<evidence type="ECO:0000256" key="6">
    <source>
        <dbReference type="SAM" id="Phobius"/>
    </source>
</evidence>
<dbReference type="OrthoDB" id="3900342at2759"/>
<dbReference type="EMBL" id="FJOG01000060">
    <property type="protein sequence ID" value="CZR68854.1"/>
    <property type="molecule type" value="Genomic_DNA"/>
</dbReference>
<keyword evidence="2" id="KW-0813">Transport</keyword>
<accession>A0A1L7XUZ1</accession>
<evidence type="ECO:0000313" key="8">
    <source>
        <dbReference type="Proteomes" id="UP000184330"/>
    </source>
</evidence>
<feature type="transmembrane region" description="Helical" evidence="6">
    <location>
        <begin position="169"/>
        <end position="189"/>
    </location>
</feature>
<proteinExistence type="predicted"/>
<evidence type="ECO:0000256" key="2">
    <source>
        <dbReference type="ARBA" id="ARBA00022448"/>
    </source>
</evidence>
<keyword evidence="5 6" id="KW-0472">Membrane</keyword>
<feature type="transmembrane region" description="Helical" evidence="6">
    <location>
        <begin position="44"/>
        <end position="63"/>
    </location>
</feature>
<dbReference type="PANTHER" id="PTHR45649:SF27">
    <property type="entry name" value="CHOLINE TRANSPORTER (EUROFUNG)"/>
    <property type="match status" value="1"/>
</dbReference>
<gene>
    <name evidence="7" type="ORF">PAC_18754</name>
</gene>
<evidence type="ECO:0000256" key="5">
    <source>
        <dbReference type="ARBA" id="ARBA00023136"/>
    </source>
</evidence>
<feature type="transmembrane region" description="Helical" evidence="6">
    <location>
        <begin position="278"/>
        <end position="301"/>
    </location>
</feature>
<feature type="transmembrane region" description="Helical" evidence="6">
    <location>
        <begin position="125"/>
        <end position="149"/>
    </location>
</feature>
<evidence type="ECO:0000256" key="4">
    <source>
        <dbReference type="ARBA" id="ARBA00022989"/>
    </source>
</evidence>
<dbReference type="PANTHER" id="PTHR45649">
    <property type="entry name" value="AMINO-ACID PERMEASE BAT1"/>
    <property type="match status" value="1"/>
</dbReference>
<reference evidence="7 8" key="1">
    <citation type="submission" date="2016-03" db="EMBL/GenBank/DDBJ databases">
        <authorList>
            <person name="Ploux O."/>
        </authorList>
    </citation>
    <scope>NUCLEOTIDE SEQUENCE [LARGE SCALE GENOMIC DNA]</scope>
    <source>
        <strain evidence="7 8">UAMH 11012</strain>
    </source>
</reference>
<keyword evidence="4 6" id="KW-1133">Transmembrane helix</keyword>
<organism evidence="7 8">
    <name type="scientific">Phialocephala subalpina</name>
    <dbReference type="NCBI Taxonomy" id="576137"/>
    <lineage>
        <taxon>Eukaryota</taxon>
        <taxon>Fungi</taxon>
        <taxon>Dikarya</taxon>
        <taxon>Ascomycota</taxon>
        <taxon>Pezizomycotina</taxon>
        <taxon>Leotiomycetes</taxon>
        <taxon>Helotiales</taxon>
        <taxon>Mollisiaceae</taxon>
        <taxon>Phialocephala</taxon>
        <taxon>Phialocephala fortinii species complex</taxon>
    </lineage>
</organism>
<protein>
    <submittedName>
        <fullName evidence="7">Related to cholin permease</fullName>
    </submittedName>
</protein>
<evidence type="ECO:0000313" key="7">
    <source>
        <dbReference type="EMBL" id="CZR68854.1"/>
    </source>
</evidence>
<sequence length="524" mass="56441">MGEEELGTVQKHEKSLNASDDVAVGSDTEIVNASGHRDQLDRQYGILSICGMALTVDNAWVAIGTSLNVAIYNGGPPGVLYEFLVACLYYCFIAASLAELVSSVPSSGGVYHWASLSPGPKYGRALGFFTGWLNFFGWLFDLASIVYIMSELCVQMYGLYHPDYTIQPWHIFVALLLITWICIAITIFFNKYLPYLQQFGLFVVLVGGLATIIVVAAMPKKHASNSFVWSDWNNETGWGSGFAFLAGVLNGAFTIGTPDAVTHMAEEVPHPRKDLPKAIAAQIILGSICAFVFAITLFYGITDLDAVLNSAGAFPLAEVYAQATGSTGATFGLLFIVFLSLAPCLIGTFLTVGRTWWALARDNAVPFSGFFSSVNEDLSCPIPATIFTGLMTTAFGAITLGSHAAFSDLVGSFVILTTTSYALAIGGHLFSGRKNLPQGPFWMGKAGFAINGIAVISIIFFNIIFCFPYALPAETATMNYNSVILVGVTFLAAVWWFVHGAKNYPGPKLGGFVETEEGRRLAEK</sequence>
<feature type="transmembrane region" description="Helical" evidence="6">
    <location>
        <begin position="410"/>
        <end position="430"/>
    </location>
</feature>
<feature type="transmembrane region" description="Helical" evidence="6">
    <location>
        <begin position="450"/>
        <end position="471"/>
    </location>
</feature>
<feature type="transmembrane region" description="Helical" evidence="6">
    <location>
        <begin position="333"/>
        <end position="357"/>
    </location>
</feature>
<dbReference type="Gene3D" id="1.20.1740.10">
    <property type="entry name" value="Amino acid/polyamine transporter I"/>
    <property type="match status" value="1"/>
</dbReference>
<dbReference type="Proteomes" id="UP000184330">
    <property type="component" value="Unassembled WGS sequence"/>
</dbReference>
<dbReference type="InterPro" id="IPR002293">
    <property type="entry name" value="AA/rel_permease1"/>
</dbReference>